<organism evidence="6 7">
    <name type="scientific">Noviherbaspirillum humi</name>
    <dbReference type="NCBI Taxonomy" id="1688639"/>
    <lineage>
        <taxon>Bacteria</taxon>
        <taxon>Pseudomonadati</taxon>
        <taxon>Pseudomonadota</taxon>
        <taxon>Betaproteobacteria</taxon>
        <taxon>Burkholderiales</taxon>
        <taxon>Oxalobacteraceae</taxon>
        <taxon>Noviherbaspirillum</taxon>
    </lineage>
</organism>
<name>A0A239LVT9_9BURK</name>
<feature type="DNA-binding region" description="H-T-H motif" evidence="4">
    <location>
        <begin position="53"/>
        <end position="72"/>
    </location>
</feature>
<dbReference type="Proteomes" id="UP000198284">
    <property type="component" value="Unassembled WGS sequence"/>
</dbReference>
<dbReference type="PROSITE" id="PS50977">
    <property type="entry name" value="HTH_TETR_2"/>
    <property type="match status" value="1"/>
</dbReference>
<evidence type="ECO:0000256" key="3">
    <source>
        <dbReference type="ARBA" id="ARBA00023163"/>
    </source>
</evidence>
<dbReference type="InterPro" id="IPR036271">
    <property type="entry name" value="Tet_transcr_reg_TetR-rel_C_sf"/>
</dbReference>
<dbReference type="AlphaFoldDB" id="A0A239LVT9"/>
<dbReference type="GO" id="GO:0000976">
    <property type="term" value="F:transcription cis-regulatory region binding"/>
    <property type="evidence" value="ECO:0007669"/>
    <property type="project" value="TreeGrafter"/>
</dbReference>
<evidence type="ECO:0000256" key="2">
    <source>
        <dbReference type="ARBA" id="ARBA00023125"/>
    </source>
</evidence>
<dbReference type="RefSeq" id="WP_176442617.1">
    <property type="nucleotide sequence ID" value="NZ_FZOT01000027.1"/>
</dbReference>
<evidence type="ECO:0000313" key="6">
    <source>
        <dbReference type="EMBL" id="SNT34380.1"/>
    </source>
</evidence>
<keyword evidence="1" id="KW-0805">Transcription regulation</keyword>
<keyword evidence="7" id="KW-1185">Reference proteome</keyword>
<dbReference type="GO" id="GO:0003700">
    <property type="term" value="F:DNA-binding transcription factor activity"/>
    <property type="evidence" value="ECO:0007669"/>
    <property type="project" value="TreeGrafter"/>
</dbReference>
<evidence type="ECO:0000256" key="4">
    <source>
        <dbReference type="PROSITE-ProRule" id="PRU00335"/>
    </source>
</evidence>
<feature type="domain" description="HTH tetR-type" evidence="5">
    <location>
        <begin position="30"/>
        <end position="90"/>
    </location>
</feature>
<dbReference type="PANTHER" id="PTHR30055">
    <property type="entry name" value="HTH-TYPE TRANSCRIPTIONAL REGULATOR RUTR"/>
    <property type="match status" value="1"/>
</dbReference>
<dbReference type="Pfam" id="PF00440">
    <property type="entry name" value="TetR_N"/>
    <property type="match status" value="1"/>
</dbReference>
<sequence length="220" mass="25013">MARPSLKNKSSIAAAVETAERPSLRERNKAEKAHLIKAAARQLFTQKGYEATTMREVAALADVGFGTISAYATDKAGLLAMLFVEDLEHLPPLFRDVRDDATVLDQLVDAFMRLYEFWARSPELSRIVLPQMEFYNSNPFTEEIRQRRQQLQADLGDWLGRCQERKRVLPKVDTRQAAATLFAVYTSALREWIVQQPLKLSQGRERLTYLLAIPMSAIAK</sequence>
<keyword evidence="3" id="KW-0804">Transcription</keyword>
<proteinExistence type="predicted"/>
<dbReference type="EMBL" id="FZOT01000027">
    <property type="protein sequence ID" value="SNT34380.1"/>
    <property type="molecule type" value="Genomic_DNA"/>
</dbReference>
<reference evidence="6 7" key="1">
    <citation type="submission" date="2017-06" db="EMBL/GenBank/DDBJ databases">
        <authorList>
            <person name="Kim H.J."/>
            <person name="Triplett B.A."/>
        </authorList>
    </citation>
    <scope>NUCLEOTIDE SEQUENCE [LARGE SCALE GENOMIC DNA]</scope>
    <source>
        <strain evidence="6 7">U15</strain>
    </source>
</reference>
<accession>A0A239LVT9</accession>
<dbReference type="InterPro" id="IPR050109">
    <property type="entry name" value="HTH-type_TetR-like_transc_reg"/>
</dbReference>
<evidence type="ECO:0000313" key="7">
    <source>
        <dbReference type="Proteomes" id="UP000198284"/>
    </source>
</evidence>
<dbReference type="SUPFAM" id="SSF46689">
    <property type="entry name" value="Homeodomain-like"/>
    <property type="match status" value="1"/>
</dbReference>
<gene>
    <name evidence="6" type="ORF">SAMN06265795_1271</name>
</gene>
<evidence type="ECO:0000256" key="1">
    <source>
        <dbReference type="ARBA" id="ARBA00023015"/>
    </source>
</evidence>
<dbReference type="SUPFAM" id="SSF48498">
    <property type="entry name" value="Tetracyclin repressor-like, C-terminal domain"/>
    <property type="match status" value="1"/>
</dbReference>
<dbReference type="PANTHER" id="PTHR30055:SF234">
    <property type="entry name" value="HTH-TYPE TRANSCRIPTIONAL REGULATOR BETI"/>
    <property type="match status" value="1"/>
</dbReference>
<dbReference type="Gene3D" id="1.10.357.10">
    <property type="entry name" value="Tetracycline Repressor, domain 2"/>
    <property type="match status" value="1"/>
</dbReference>
<evidence type="ECO:0000259" key="5">
    <source>
        <dbReference type="PROSITE" id="PS50977"/>
    </source>
</evidence>
<protein>
    <submittedName>
        <fullName evidence="6">Transcriptional regulator, TetR family</fullName>
    </submittedName>
</protein>
<dbReference type="InterPro" id="IPR009057">
    <property type="entry name" value="Homeodomain-like_sf"/>
</dbReference>
<keyword evidence="2 4" id="KW-0238">DNA-binding</keyword>
<dbReference type="InterPro" id="IPR001647">
    <property type="entry name" value="HTH_TetR"/>
</dbReference>